<keyword evidence="3" id="KW-1185">Reference proteome</keyword>
<organism evidence="2 3">
    <name type="scientific">Beta vulgaris subsp. vulgaris</name>
    <name type="common">Beet</name>
    <dbReference type="NCBI Taxonomy" id="3555"/>
    <lineage>
        <taxon>Eukaryota</taxon>
        <taxon>Viridiplantae</taxon>
        <taxon>Streptophyta</taxon>
        <taxon>Embryophyta</taxon>
        <taxon>Tracheophyta</taxon>
        <taxon>Spermatophyta</taxon>
        <taxon>Magnoliopsida</taxon>
        <taxon>eudicotyledons</taxon>
        <taxon>Gunneridae</taxon>
        <taxon>Pentapetalae</taxon>
        <taxon>Caryophyllales</taxon>
        <taxon>Chenopodiaceae</taxon>
        <taxon>Betoideae</taxon>
        <taxon>Beta</taxon>
    </lineage>
</organism>
<name>A0A0J8B5I8_BETVV</name>
<dbReference type="AlphaFoldDB" id="A0A0J8B5I8"/>
<feature type="compositionally biased region" description="Acidic residues" evidence="1">
    <location>
        <begin position="55"/>
        <end position="68"/>
    </location>
</feature>
<protein>
    <submittedName>
        <fullName evidence="2">Uncharacterized protein</fullName>
    </submittedName>
</protein>
<dbReference type="PANTHER" id="PTHR37194:SF2">
    <property type="entry name" value="T2E6.7-RELATED"/>
    <property type="match status" value="1"/>
</dbReference>
<reference evidence="2 3" key="1">
    <citation type="journal article" date="2014" name="Nature">
        <title>The genome of the recently domesticated crop plant sugar beet (Beta vulgaris).</title>
        <authorList>
            <person name="Dohm J.C."/>
            <person name="Minoche A.E."/>
            <person name="Holtgrawe D."/>
            <person name="Capella-Gutierrez S."/>
            <person name="Zakrzewski F."/>
            <person name="Tafer H."/>
            <person name="Rupp O."/>
            <person name="Sorensen T.R."/>
            <person name="Stracke R."/>
            <person name="Reinhardt R."/>
            <person name="Goesmann A."/>
            <person name="Kraft T."/>
            <person name="Schulz B."/>
            <person name="Stadler P.F."/>
            <person name="Schmidt T."/>
            <person name="Gabaldon T."/>
            <person name="Lehrach H."/>
            <person name="Weisshaar B."/>
            <person name="Himmelbauer H."/>
        </authorList>
    </citation>
    <scope>NUCLEOTIDE SEQUENCE [LARGE SCALE GENOMIC DNA]</scope>
    <source>
        <tissue evidence="2">Taproot</tissue>
    </source>
</reference>
<evidence type="ECO:0000256" key="1">
    <source>
        <dbReference type="SAM" id="MobiDB-lite"/>
    </source>
</evidence>
<feature type="region of interest" description="Disordered" evidence="1">
    <location>
        <begin position="47"/>
        <end position="79"/>
    </location>
</feature>
<dbReference type="PANTHER" id="PTHR37194">
    <property type="entry name" value="T2E6.7-RELATED"/>
    <property type="match status" value="1"/>
</dbReference>
<sequence length="79" mass="8971">MEFQSHVKASFRFGDEIYTICESTGRLSEQLVSMKEESMSILKDYITKNNAPVDVPDEPLEDSSGDEEISAKPKTKKRK</sequence>
<dbReference type="Proteomes" id="UP000035740">
    <property type="component" value="Unassembled WGS sequence"/>
</dbReference>
<proteinExistence type="predicted"/>
<evidence type="ECO:0000313" key="3">
    <source>
        <dbReference type="Proteomes" id="UP000035740"/>
    </source>
</evidence>
<evidence type="ECO:0000313" key="2">
    <source>
        <dbReference type="EMBL" id="KMS95072.1"/>
    </source>
</evidence>
<dbReference type="EMBL" id="KQ090565">
    <property type="protein sequence ID" value="KMS95072.1"/>
    <property type="molecule type" value="Genomic_DNA"/>
</dbReference>
<dbReference type="OMA" id="YTICEST"/>
<gene>
    <name evidence="2" type="ORF">BVRB_012760</name>
</gene>
<dbReference type="OrthoDB" id="653441at2759"/>
<accession>A0A0J8B5I8</accession>
<dbReference type="Gramene" id="KMS95072">
    <property type="protein sequence ID" value="KMS95072"/>
    <property type="gene ID" value="BVRB_012760"/>
</dbReference>